<dbReference type="EMBL" id="AP024446">
    <property type="protein sequence ID" value="BCS25022.1"/>
    <property type="molecule type" value="Genomic_DNA"/>
</dbReference>
<accession>A0A7R7XPK1</accession>
<keyword evidence="3" id="KW-1185">Reference proteome</keyword>
<reference evidence="2" key="1">
    <citation type="submission" date="2021-01" db="EMBL/GenBank/DDBJ databases">
        <authorList>
            <consortium name="Aspergillus puulaauensis MK2 genome sequencing consortium"/>
            <person name="Kazuki M."/>
            <person name="Futagami T."/>
        </authorList>
    </citation>
    <scope>NUCLEOTIDE SEQUENCE</scope>
    <source>
        <strain evidence="2">MK2</strain>
    </source>
</reference>
<dbReference type="KEGG" id="apuu:APUU_41466A"/>
<dbReference type="GeneID" id="64975027"/>
<reference evidence="2" key="2">
    <citation type="submission" date="2021-02" db="EMBL/GenBank/DDBJ databases">
        <title>Aspergillus puulaauensis MK2 genome sequence.</title>
        <authorList>
            <person name="Futagami T."/>
            <person name="Mori K."/>
            <person name="Kadooka C."/>
            <person name="Tanaka T."/>
        </authorList>
    </citation>
    <scope>NUCLEOTIDE SEQUENCE</scope>
    <source>
        <strain evidence="2">MK2</strain>
    </source>
</reference>
<dbReference type="Proteomes" id="UP000654913">
    <property type="component" value="Chromosome 4"/>
</dbReference>
<organism evidence="2 3">
    <name type="scientific">Aspergillus puulaauensis</name>
    <dbReference type="NCBI Taxonomy" id="1220207"/>
    <lineage>
        <taxon>Eukaryota</taxon>
        <taxon>Fungi</taxon>
        <taxon>Dikarya</taxon>
        <taxon>Ascomycota</taxon>
        <taxon>Pezizomycotina</taxon>
        <taxon>Eurotiomycetes</taxon>
        <taxon>Eurotiomycetidae</taxon>
        <taxon>Eurotiales</taxon>
        <taxon>Aspergillaceae</taxon>
        <taxon>Aspergillus</taxon>
    </lineage>
</organism>
<proteinExistence type="predicted"/>
<sequence>MTHITVIPPSSPPAHSNAAWNLAPHLESEITSLAAICEVKQPQRQPLDTLGEDEGDEESDDNEESKDVGPSTNRTASLAPSNNEDGMKRRFLDTLAEILCYKKRAMYVT</sequence>
<evidence type="ECO:0000256" key="1">
    <source>
        <dbReference type="SAM" id="MobiDB-lite"/>
    </source>
</evidence>
<dbReference type="AlphaFoldDB" id="A0A7R7XPK1"/>
<evidence type="ECO:0000313" key="3">
    <source>
        <dbReference type="Proteomes" id="UP000654913"/>
    </source>
</evidence>
<feature type="compositionally biased region" description="Acidic residues" evidence="1">
    <location>
        <begin position="50"/>
        <end position="64"/>
    </location>
</feature>
<feature type="compositionally biased region" description="Polar residues" evidence="1">
    <location>
        <begin position="70"/>
        <end position="84"/>
    </location>
</feature>
<evidence type="ECO:0000313" key="2">
    <source>
        <dbReference type="EMBL" id="BCS25022.1"/>
    </source>
</evidence>
<gene>
    <name evidence="2" type="ORF">APUU_41466A</name>
</gene>
<protein>
    <submittedName>
        <fullName evidence="2">Uncharacterized protein</fullName>
    </submittedName>
</protein>
<dbReference type="OrthoDB" id="4354294at2759"/>
<feature type="region of interest" description="Disordered" evidence="1">
    <location>
        <begin position="39"/>
        <end position="88"/>
    </location>
</feature>
<name>A0A7R7XPK1_9EURO</name>
<dbReference type="RefSeq" id="XP_041557216.1">
    <property type="nucleotide sequence ID" value="XM_041704652.1"/>
</dbReference>